<feature type="transmembrane region" description="Helical" evidence="1">
    <location>
        <begin position="88"/>
        <end position="110"/>
    </location>
</feature>
<dbReference type="EMBL" id="JACHNH010000001">
    <property type="protein sequence ID" value="MBB4759550.1"/>
    <property type="molecule type" value="Genomic_DNA"/>
</dbReference>
<gene>
    <name evidence="3" type="ORF">BJ971_000106</name>
</gene>
<dbReference type="InterPro" id="IPR036938">
    <property type="entry name" value="PAP2/HPO_sf"/>
</dbReference>
<keyword evidence="1" id="KW-0812">Transmembrane</keyword>
<dbReference type="InterPro" id="IPR000326">
    <property type="entry name" value="PAP2/HPO"/>
</dbReference>
<feature type="domain" description="Phosphatidic acid phosphatase type 2/haloperoxidase" evidence="2">
    <location>
        <begin position="90"/>
        <end position="221"/>
    </location>
</feature>
<keyword evidence="1" id="KW-0472">Membrane</keyword>
<comment type="caution">
    <text evidence="3">The sequence shown here is derived from an EMBL/GenBank/DDBJ whole genome shotgun (WGS) entry which is preliminary data.</text>
</comment>
<dbReference type="RefSeq" id="WP_184988347.1">
    <property type="nucleotide sequence ID" value="NZ_BOMK01000034.1"/>
</dbReference>
<protein>
    <submittedName>
        <fullName evidence="3">Membrane-associated phospholipid phosphatase</fullName>
    </submittedName>
</protein>
<feature type="transmembrane region" description="Helical" evidence="1">
    <location>
        <begin position="60"/>
        <end position="81"/>
    </location>
</feature>
<evidence type="ECO:0000313" key="3">
    <source>
        <dbReference type="EMBL" id="MBB4759550.1"/>
    </source>
</evidence>
<sequence length="258" mass="28124">MLMPVRPRGWWFDAALLAGFVALTVALARGHLLALDVQVADWVDAHRPAPLYWMSRVLNYLGQGGQVLMSTSILLAGLVAWRRRSVRPVLVIVVAFLVTFVTIGPLKVWLDRAAPHFAGPDREILFNPAADGPVAMSYPSGHVANALAWYAVIAVLLSALLRSLDRPPLSPRANAALRVLPPVIVFFTTTYLAFHWITDSVAGLLLGLILARVLTRIPWDAIPLPRLPNGIDRPAGLDDPVAAGVRAVRARRLRASRA</sequence>
<name>A0A7W7HRM4_9ACTN</name>
<dbReference type="AlphaFoldDB" id="A0A7W7HRM4"/>
<dbReference type="Proteomes" id="UP000578112">
    <property type="component" value="Unassembled WGS sequence"/>
</dbReference>
<feature type="transmembrane region" description="Helical" evidence="1">
    <location>
        <begin position="176"/>
        <end position="194"/>
    </location>
</feature>
<evidence type="ECO:0000313" key="4">
    <source>
        <dbReference type="Proteomes" id="UP000578112"/>
    </source>
</evidence>
<keyword evidence="1" id="KW-1133">Transmembrane helix</keyword>
<dbReference type="SUPFAM" id="SSF48317">
    <property type="entry name" value="Acid phosphatase/Vanadium-dependent haloperoxidase"/>
    <property type="match status" value="1"/>
</dbReference>
<evidence type="ECO:0000256" key="1">
    <source>
        <dbReference type="SAM" id="Phobius"/>
    </source>
</evidence>
<feature type="transmembrane region" description="Helical" evidence="1">
    <location>
        <begin position="146"/>
        <end position="164"/>
    </location>
</feature>
<proteinExistence type="predicted"/>
<reference evidence="3 4" key="1">
    <citation type="submission" date="2020-08" db="EMBL/GenBank/DDBJ databases">
        <title>Sequencing the genomes of 1000 actinobacteria strains.</title>
        <authorList>
            <person name="Klenk H.-P."/>
        </authorList>
    </citation>
    <scope>NUCLEOTIDE SEQUENCE [LARGE SCALE GENOMIC DNA]</scope>
    <source>
        <strain evidence="3 4">DSM 43149</strain>
    </source>
</reference>
<evidence type="ECO:0000259" key="2">
    <source>
        <dbReference type="Pfam" id="PF01569"/>
    </source>
</evidence>
<dbReference type="Gene3D" id="1.20.144.10">
    <property type="entry name" value="Phosphatidic acid phosphatase type 2/haloperoxidase"/>
    <property type="match status" value="1"/>
</dbReference>
<keyword evidence="4" id="KW-1185">Reference proteome</keyword>
<accession>A0A7W7HRM4</accession>
<dbReference type="Pfam" id="PF01569">
    <property type="entry name" value="PAP2"/>
    <property type="match status" value="1"/>
</dbReference>
<organism evidence="3 4">
    <name type="scientific">Actinoplanes digitatis</name>
    <dbReference type="NCBI Taxonomy" id="1868"/>
    <lineage>
        <taxon>Bacteria</taxon>
        <taxon>Bacillati</taxon>
        <taxon>Actinomycetota</taxon>
        <taxon>Actinomycetes</taxon>
        <taxon>Micromonosporales</taxon>
        <taxon>Micromonosporaceae</taxon>
        <taxon>Actinoplanes</taxon>
    </lineage>
</organism>